<reference evidence="6 7" key="1">
    <citation type="submission" date="2018-07" db="EMBL/GenBank/DDBJ databases">
        <title>Genomic Encyclopedia of Type Strains, Phase IV (KMG-IV): sequencing the most valuable type-strain genomes for metagenomic binning, comparative biology and taxonomic classification.</title>
        <authorList>
            <person name="Goeker M."/>
        </authorList>
    </citation>
    <scope>NUCLEOTIDE SEQUENCE [LARGE SCALE GENOMIC DNA]</scope>
    <source>
        <strain evidence="6 7">DSM 21634</strain>
    </source>
</reference>
<dbReference type="SUPFAM" id="SSF52151">
    <property type="entry name" value="FabD/lysophospholipase-like"/>
    <property type="match status" value="1"/>
</dbReference>
<dbReference type="PANTHER" id="PTHR14226">
    <property type="entry name" value="NEUROPATHY TARGET ESTERASE/SWISS CHEESE D.MELANOGASTER"/>
    <property type="match status" value="1"/>
</dbReference>
<keyword evidence="1 4" id="KW-0378">Hydrolase</keyword>
<dbReference type="OrthoDB" id="9770965at2"/>
<evidence type="ECO:0000256" key="1">
    <source>
        <dbReference type="ARBA" id="ARBA00022801"/>
    </source>
</evidence>
<keyword evidence="3 4" id="KW-0443">Lipid metabolism</keyword>
<gene>
    <name evidence="6" type="ORF">DES41_102291</name>
</gene>
<dbReference type="RefSeq" id="WP_114467121.1">
    <property type="nucleotide sequence ID" value="NZ_QPJK01000002.1"/>
</dbReference>
<dbReference type="InterPro" id="IPR050301">
    <property type="entry name" value="NTE"/>
</dbReference>
<evidence type="ECO:0000256" key="4">
    <source>
        <dbReference type="PROSITE-ProRule" id="PRU01161"/>
    </source>
</evidence>
<dbReference type="Proteomes" id="UP000252884">
    <property type="component" value="Unassembled WGS sequence"/>
</dbReference>
<dbReference type="InterPro" id="IPR016035">
    <property type="entry name" value="Acyl_Trfase/lysoPLipase"/>
</dbReference>
<feature type="short sequence motif" description="GXGXXG" evidence="4">
    <location>
        <begin position="10"/>
        <end position="15"/>
    </location>
</feature>
<dbReference type="GO" id="GO:0016787">
    <property type="term" value="F:hydrolase activity"/>
    <property type="evidence" value="ECO:0007669"/>
    <property type="project" value="UniProtKB-UniRule"/>
</dbReference>
<dbReference type="Pfam" id="PF01734">
    <property type="entry name" value="Patatin"/>
    <property type="match status" value="1"/>
</dbReference>
<organism evidence="6 7">
    <name type="scientific">Pseudorhodoferax soli</name>
    <dbReference type="NCBI Taxonomy" id="545864"/>
    <lineage>
        <taxon>Bacteria</taxon>
        <taxon>Pseudomonadati</taxon>
        <taxon>Pseudomonadota</taxon>
        <taxon>Betaproteobacteria</taxon>
        <taxon>Burkholderiales</taxon>
        <taxon>Comamonadaceae</taxon>
    </lineage>
</organism>
<sequence>MKRLQLALQGGGAHGAFTWGVLDRLLDEPDIAIEGVSGTSAGALNGAVLVCGLHAGGPQVAKQRLARLWHDIAAVGAPLTWLLTPLRKPGLGVWDDAAPLLSPYQTNPFAMEPLRRVLAGLVDVQTLNASAPTRLHVNALNARTGVCRVFGPGALGIDALLASACAPLLFQAVEIDGEPYWDGSYAANPLLWPLFPPELQADILLVELTPLRRDDLPTTAKNILNRINELASIRGLVDELRLLEHLNRSHAHAHLRLHVVSLAESVEQAVAEPSIKRTVGMDLFEMLRAQGHAACDRWLAAHGRALGREASVDVRAKYLEGYAQPHGWGAGWDEGVGRRGRDHPKMASEKRSLARCGDCVGSAAAAVASHDSGSARCS</sequence>
<protein>
    <submittedName>
        <fullName evidence="6">NTE family protein</fullName>
    </submittedName>
</protein>
<dbReference type="PROSITE" id="PS51635">
    <property type="entry name" value="PNPLA"/>
    <property type="match status" value="1"/>
</dbReference>
<name>A0A368Y6Z0_9BURK</name>
<keyword evidence="7" id="KW-1185">Reference proteome</keyword>
<evidence type="ECO:0000313" key="7">
    <source>
        <dbReference type="Proteomes" id="UP000252884"/>
    </source>
</evidence>
<evidence type="ECO:0000313" key="6">
    <source>
        <dbReference type="EMBL" id="RCW73974.1"/>
    </source>
</evidence>
<evidence type="ECO:0000256" key="2">
    <source>
        <dbReference type="ARBA" id="ARBA00022963"/>
    </source>
</evidence>
<dbReference type="PANTHER" id="PTHR14226:SF78">
    <property type="entry name" value="SLR0060 PROTEIN"/>
    <property type="match status" value="1"/>
</dbReference>
<dbReference type="Gene3D" id="3.40.1090.10">
    <property type="entry name" value="Cytosolic phospholipase A2 catalytic domain"/>
    <property type="match status" value="2"/>
</dbReference>
<keyword evidence="2 4" id="KW-0442">Lipid degradation</keyword>
<dbReference type="EMBL" id="QPJK01000002">
    <property type="protein sequence ID" value="RCW73974.1"/>
    <property type="molecule type" value="Genomic_DNA"/>
</dbReference>
<feature type="active site" description="Proton acceptor" evidence="4">
    <location>
        <position position="182"/>
    </location>
</feature>
<comment type="caution">
    <text evidence="4">Lacks conserved residue(s) required for the propagation of feature annotation.</text>
</comment>
<feature type="short sequence motif" description="GXSXG" evidence="4">
    <location>
        <begin position="38"/>
        <end position="42"/>
    </location>
</feature>
<comment type="caution">
    <text evidence="6">The sequence shown here is derived from an EMBL/GenBank/DDBJ whole genome shotgun (WGS) entry which is preliminary data.</text>
</comment>
<accession>A0A368Y6Z0</accession>
<dbReference type="AlphaFoldDB" id="A0A368Y6Z0"/>
<evidence type="ECO:0000259" key="5">
    <source>
        <dbReference type="PROSITE" id="PS51635"/>
    </source>
</evidence>
<proteinExistence type="predicted"/>
<evidence type="ECO:0000256" key="3">
    <source>
        <dbReference type="ARBA" id="ARBA00023098"/>
    </source>
</evidence>
<dbReference type="InterPro" id="IPR002641">
    <property type="entry name" value="PNPLA_dom"/>
</dbReference>
<feature type="active site" description="Nucleophile" evidence="4">
    <location>
        <position position="40"/>
    </location>
</feature>
<dbReference type="GO" id="GO:0016042">
    <property type="term" value="P:lipid catabolic process"/>
    <property type="evidence" value="ECO:0007669"/>
    <property type="project" value="UniProtKB-UniRule"/>
</dbReference>
<feature type="domain" description="PNPLA" evidence="5">
    <location>
        <begin position="6"/>
        <end position="195"/>
    </location>
</feature>